<dbReference type="GeneID" id="35439902"/>
<organism evidence="1 2">
    <name type="scientific">Rhizopus microsporus ATCC 52813</name>
    <dbReference type="NCBI Taxonomy" id="1340429"/>
    <lineage>
        <taxon>Eukaryota</taxon>
        <taxon>Fungi</taxon>
        <taxon>Fungi incertae sedis</taxon>
        <taxon>Mucoromycota</taxon>
        <taxon>Mucoromycotina</taxon>
        <taxon>Mucoromycetes</taxon>
        <taxon>Mucorales</taxon>
        <taxon>Mucorineae</taxon>
        <taxon>Rhizopodaceae</taxon>
        <taxon>Rhizopus</taxon>
    </lineage>
</organism>
<protein>
    <recommendedName>
        <fullName evidence="3">Reverse transcriptase domain-containing protein</fullName>
    </recommendedName>
</protein>
<gene>
    <name evidence="1" type="ORF">RHIMIDRAFT_238211</name>
</gene>
<proteinExistence type="predicted"/>
<evidence type="ECO:0008006" key="3">
    <source>
        <dbReference type="Google" id="ProtNLM"/>
    </source>
</evidence>
<name>A0A2G4ST30_RHIZD</name>
<reference evidence="1 2" key="1">
    <citation type="journal article" date="2016" name="Proc. Natl. Acad. Sci. U.S.A.">
        <title>Lipid metabolic changes in an early divergent fungus govern the establishment of a mutualistic symbiosis with endobacteria.</title>
        <authorList>
            <person name="Lastovetsky O.A."/>
            <person name="Gaspar M.L."/>
            <person name="Mondo S.J."/>
            <person name="LaButti K.M."/>
            <person name="Sandor L."/>
            <person name="Grigoriev I.V."/>
            <person name="Henry S.A."/>
            <person name="Pawlowska T.E."/>
        </authorList>
    </citation>
    <scope>NUCLEOTIDE SEQUENCE [LARGE SCALE GENOMIC DNA]</scope>
    <source>
        <strain evidence="1 2">ATCC 52813</strain>
    </source>
</reference>
<dbReference type="RefSeq" id="XP_023465254.1">
    <property type="nucleotide sequence ID" value="XM_023608912.1"/>
</dbReference>
<evidence type="ECO:0000313" key="2">
    <source>
        <dbReference type="Proteomes" id="UP000242254"/>
    </source>
</evidence>
<dbReference type="AlphaFoldDB" id="A0A2G4ST30"/>
<evidence type="ECO:0000313" key="1">
    <source>
        <dbReference type="EMBL" id="PHZ11546.1"/>
    </source>
</evidence>
<dbReference type="Proteomes" id="UP000242254">
    <property type="component" value="Unassembled WGS sequence"/>
</dbReference>
<accession>A0A2G4ST30</accession>
<sequence>MNNLMNNNTNSNFSDLLVSHSTNNNNNHSKFTTLNIGSLNYRRVAKLSLPKKRQSFVRHLRLQSLVIFSLHDTNAEDEHTQSALNILFSSKSTFWTRDSLEPIKVLAYVNDTLDLLNSTSDMSALLQIITLYERSSNAKLNHSKTKAFSLSGALSTT</sequence>
<dbReference type="EMBL" id="KZ303851">
    <property type="protein sequence ID" value="PHZ11546.1"/>
    <property type="molecule type" value="Genomic_DNA"/>
</dbReference>
<keyword evidence="2" id="KW-1185">Reference proteome</keyword>